<dbReference type="Pfam" id="PF00226">
    <property type="entry name" value="DnaJ"/>
    <property type="match status" value="1"/>
</dbReference>
<dbReference type="CDD" id="cd06257">
    <property type="entry name" value="DnaJ"/>
    <property type="match status" value="1"/>
</dbReference>
<dbReference type="PANTHER" id="PTHR43096:SF52">
    <property type="entry name" value="DNAJ HOMOLOG 1, MITOCHONDRIAL-RELATED"/>
    <property type="match status" value="1"/>
</dbReference>
<dbReference type="PANTHER" id="PTHR43096">
    <property type="entry name" value="DNAJ HOMOLOG 1, MITOCHONDRIAL-RELATED"/>
    <property type="match status" value="1"/>
</dbReference>
<dbReference type="InterPro" id="IPR036869">
    <property type="entry name" value="J_dom_sf"/>
</dbReference>
<dbReference type="InterPro" id="IPR002939">
    <property type="entry name" value="DnaJ_C"/>
</dbReference>
<sequence length="311" mass="33409">MSEDPYDVLGVAKTASAAEIKKAYRKIAKESHPDLHPGDAAAEARFKAAGTAFELLKDPETRARYDRGEIDASGQERPQRRQRYYRDFAEDAGNPYRQGPRYEGFGDEADIFAEFLRRQARQGGGDFSSHAFRARGADAHYALEVPFLTAATGGAMRISLPGGGDLEVKIPKGVADGQTLRLRGKGGPGQGGGATGDAYVTLSVRPHPVFRRAGDDIAMTLPITLDEAVLGAKVEVPTIAGPVKVTVPKGATGGQVLRLRGRGIAAPGRAVGDQLVELKIAMPQEVDDDLARFMEEWRKTHGYDPRKGGKA</sequence>
<dbReference type="InterPro" id="IPR018253">
    <property type="entry name" value="DnaJ_domain_CS"/>
</dbReference>
<dbReference type="PROSITE" id="PS00636">
    <property type="entry name" value="DNAJ_1"/>
    <property type="match status" value="1"/>
</dbReference>
<keyword evidence="1" id="KW-0143">Chaperone</keyword>
<dbReference type="SMART" id="SM00271">
    <property type="entry name" value="DnaJ"/>
    <property type="match status" value="1"/>
</dbReference>
<name>A0ABV7AEN3_9RHOB</name>
<comment type="caution">
    <text evidence="3">The sequence shown here is derived from an EMBL/GenBank/DDBJ whole genome shotgun (WGS) entry which is preliminary data.</text>
</comment>
<dbReference type="RefSeq" id="WP_377832239.1">
    <property type="nucleotide sequence ID" value="NZ_JBHRSK010000004.1"/>
</dbReference>
<dbReference type="InterPro" id="IPR001623">
    <property type="entry name" value="DnaJ_domain"/>
</dbReference>
<dbReference type="Gene3D" id="2.60.260.20">
    <property type="entry name" value="Urease metallochaperone UreE, N-terminal domain"/>
    <property type="match status" value="2"/>
</dbReference>
<reference evidence="4" key="1">
    <citation type="journal article" date="2019" name="Int. J. Syst. Evol. Microbiol.">
        <title>The Global Catalogue of Microorganisms (GCM) 10K type strain sequencing project: providing services to taxonomists for standard genome sequencing and annotation.</title>
        <authorList>
            <consortium name="The Broad Institute Genomics Platform"/>
            <consortium name="The Broad Institute Genome Sequencing Center for Infectious Disease"/>
            <person name="Wu L."/>
            <person name="Ma J."/>
        </authorList>
    </citation>
    <scope>NUCLEOTIDE SEQUENCE [LARGE SCALE GENOMIC DNA]</scope>
    <source>
        <strain evidence="4">KCTC 62192</strain>
    </source>
</reference>
<evidence type="ECO:0000313" key="4">
    <source>
        <dbReference type="Proteomes" id="UP001595443"/>
    </source>
</evidence>
<dbReference type="Gene3D" id="1.10.287.110">
    <property type="entry name" value="DnaJ domain"/>
    <property type="match status" value="1"/>
</dbReference>
<feature type="domain" description="J" evidence="2">
    <location>
        <begin position="4"/>
        <end position="69"/>
    </location>
</feature>
<evidence type="ECO:0000313" key="3">
    <source>
        <dbReference type="EMBL" id="MFC2967588.1"/>
    </source>
</evidence>
<dbReference type="SUPFAM" id="SSF46565">
    <property type="entry name" value="Chaperone J-domain"/>
    <property type="match status" value="1"/>
</dbReference>
<keyword evidence="4" id="KW-1185">Reference proteome</keyword>
<dbReference type="PRINTS" id="PR00625">
    <property type="entry name" value="JDOMAIN"/>
</dbReference>
<dbReference type="PROSITE" id="PS50076">
    <property type="entry name" value="DNAJ_2"/>
    <property type="match status" value="1"/>
</dbReference>
<protein>
    <submittedName>
        <fullName evidence="3">DnaJ C-terminal domain-containing protein</fullName>
    </submittedName>
</protein>
<dbReference type="Pfam" id="PF01556">
    <property type="entry name" value="DnaJ_C"/>
    <property type="match status" value="1"/>
</dbReference>
<dbReference type="SUPFAM" id="SSF49493">
    <property type="entry name" value="HSP40/DnaJ peptide-binding domain"/>
    <property type="match status" value="2"/>
</dbReference>
<dbReference type="CDD" id="cd10747">
    <property type="entry name" value="DnaJ_C"/>
    <property type="match status" value="1"/>
</dbReference>
<dbReference type="Proteomes" id="UP001595443">
    <property type="component" value="Unassembled WGS sequence"/>
</dbReference>
<evidence type="ECO:0000256" key="1">
    <source>
        <dbReference type="ARBA" id="ARBA00023186"/>
    </source>
</evidence>
<dbReference type="EMBL" id="JBHRSK010000004">
    <property type="protein sequence ID" value="MFC2967588.1"/>
    <property type="molecule type" value="Genomic_DNA"/>
</dbReference>
<proteinExistence type="predicted"/>
<organism evidence="3 4">
    <name type="scientific">Acidimangrovimonas pyrenivorans</name>
    <dbReference type="NCBI Taxonomy" id="2030798"/>
    <lineage>
        <taxon>Bacteria</taxon>
        <taxon>Pseudomonadati</taxon>
        <taxon>Pseudomonadota</taxon>
        <taxon>Alphaproteobacteria</taxon>
        <taxon>Rhodobacterales</taxon>
        <taxon>Paracoccaceae</taxon>
        <taxon>Acidimangrovimonas</taxon>
    </lineage>
</organism>
<evidence type="ECO:0000259" key="2">
    <source>
        <dbReference type="PROSITE" id="PS50076"/>
    </source>
</evidence>
<accession>A0ABV7AEN3</accession>
<gene>
    <name evidence="3" type="ORF">ACFOES_05745</name>
</gene>
<dbReference type="InterPro" id="IPR008971">
    <property type="entry name" value="HSP40/DnaJ_pept-bd"/>
</dbReference>